<keyword evidence="4" id="KW-0254">Endocytosis</keyword>
<dbReference type="GeneID" id="117350563"/>
<dbReference type="SUPFAM" id="SSF57424">
    <property type="entry name" value="LDL receptor-like module"/>
    <property type="match status" value="3"/>
</dbReference>
<dbReference type="KEGG" id="gsh:117350563"/>
<keyword evidence="21" id="KW-0449">Lipoprotein</keyword>
<keyword evidence="8" id="KW-0106">Calcium</keyword>
<evidence type="ECO:0000313" key="21">
    <source>
        <dbReference type="RefSeq" id="XP_033780784.1"/>
    </source>
</evidence>
<evidence type="ECO:0000256" key="7">
    <source>
        <dbReference type="ARBA" id="ARBA00022737"/>
    </source>
</evidence>
<dbReference type="SUPFAM" id="SSF49854">
    <property type="entry name" value="Spermadhesin, CUB domain"/>
    <property type="match status" value="2"/>
</dbReference>
<dbReference type="Proteomes" id="UP000515159">
    <property type="component" value="Chromosome 16"/>
</dbReference>
<keyword evidence="7" id="KW-0677">Repeat</keyword>
<dbReference type="Pfam" id="PF00057">
    <property type="entry name" value="Ldl_recept_a"/>
    <property type="match status" value="2"/>
</dbReference>
<dbReference type="PROSITE" id="PS01209">
    <property type="entry name" value="LDLRA_1"/>
    <property type="match status" value="2"/>
</dbReference>
<gene>
    <name evidence="21" type="primary">LRP10</name>
</gene>
<feature type="disulfide bond" evidence="16">
    <location>
        <begin position="396"/>
        <end position="414"/>
    </location>
</feature>
<evidence type="ECO:0000256" key="4">
    <source>
        <dbReference type="ARBA" id="ARBA00022583"/>
    </source>
</evidence>
<dbReference type="CTD" id="26020"/>
<dbReference type="FunFam" id="4.10.400.10:FF:000009">
    <property type="entry name" value="Low-density lipoprotein receptor-related protein 1"/>
    <property type="match status" value="1"/>
</dbReference>
<feature type="region of interest" description="Disordered" evidence="17">
    <location>
        <begin position="562"/>
        <end position="624"/>
    </location>
</feature>
<dbReference type="InterPro" id="IPR035914">
    <property type="entry name" value="Sperma_CUB_dom_sf"/>
</dbReference>
<keyword evidence="11 16" id="KW-1015">Disulfide bond</keyword>
<dbReference type="PANTHER" id="PTHR24270:SF17">
    <property type="entry name" value="LOW-DENSITY LIPOPROTEIN RECEPTOR-RELATED PROTEIN 10"/>
    <property type="match status" value="1"/>
</dbReference>
<dbReference type="FunFam" id="4.10.400.10:FF:000050">
    <property type="entry name" value="low-density lipoprotein receptor-related protein 10"/>
    <property type="match status" value="1"/>
</dbReference>
<dbReference type="InterPro" id="IPR050685">
    <property type="entry name" value="LDLR"/>
</dbReference>
<reference evidence="21" key="1">
    <citation type="submission" date="2025-08" db="UniProtKB">
        <authorList>
            <consortium name="RefSeq"/>
        </authorList>
    </citation>
    <scope>IDENTIFICATION</scope>
</reference>
<feature type="signal peptide" evidence="18">
    <location>
        <begin position="1"/>
        <end position="25"/>
    </location>
</feature>
<keyword evidence="9" id="KW-1133">Transmembrane helix</keyword>
<dbReference type="FunCoup" id="A0A6P8PAH3">
    <property type="interactions" value="1085"/>
</dbReference>
<keyword evidence="6 18" id="KW-0732">Signal</keyword>
<dbReference type="Gene3D" id="4.10.400.10">
    <property type="entry name" value="Low-density Lipoprotein Receptor"/>
    <property type="match status" value="3"/>
</dbReference>
<dbReference type="PANTHER" id="PTHR24270">
    <property type="entry name" value="LOW-DENSITY LIPOPROTEIN RECEPTOR-RELATED"/>
    <property type="match status" value="1"/>
</dbReference>
<keyword evidence="14" id="KW-0325">Glycoprotein</keyword>
<organism evidence="20 21">
    <name type="scientific">Geotrypetes seraphini</name>
    <name type="common">Gaboon caecilian</name>
    <name type="synonym">Caecilia seraphini</name>
    <dbReference type="NCBI Taxonomy" id="260995"/>
    <lineage>
        <taxon>Eukaryota</taxon>
        <taxon>Metazoa</taxon>
        <taxon>Chordata</taxon>
        <taxon>Craniata</taxon>
        <taxon>Vertebrata</taxon>
        <taxon>Euteleostomi</taxon>
        <taxon>Amphibia</taxon>
        <taxon>Gymnophiona</taxon>
        <taxon>Geotrypetes</taxon>
    </lineage>
</organism>
<evidence type="ECO:0000256" key="11">
    <source>
        <dbReference type="ARBA" id="ARBA00023157"/>
    </source>
</evidence>
<feature type="disulfide bond" evidence="16">
    <location>
        <begin position="389"/>
        <end position="401"/>
    </location>
</feature>
<accession>A0A6P8PAH3</accession>
<dbReference type="GO" id="GO:0005886">
    <property type="term" value="C:plasma membrane"/>
    <property type="evidence" value="ECO:0007669"/>
    <property type="project" value="TreeGrafter"/>
</dbReference>
<evidence type="ECO:0000256" key="8">
    <source>
        <dbReference type="ARBA" id="ARBA00022837"/>
    </source>
</evidence>
<dbReference type="SMART" id="SM00192">
    <property type="entry name" value="LDLa"/>
    <property type="match status" value="4"/>
</dbReference>
<evidence type="ECO:0000256" key="6">
    <source>
        <dbReference type="ARBA" id="ARBA00022729"/>
    </source>
</evidence>
<protein>
    <submittedName>
        <fullName evidence="21">Low-density lipoprotein receptor-related protein 10</fullName>
    </submittedName>
</protein>
<dbReference type="RefSeq" id="XP_033780784.1">
    <property type="nucleotide sequence ID" value="XM_033924893.1"/>
</dbReference>
<dbReference type="InterPro" id="IPR023415">
    <property type="entry name" value="LDLR_class-A_CS"/>
</dbReference>
<feature type="domain" description="CUB" evidence="19">
    <location>
        <begin position="195"/>
        <end position="305"/>
    </location>
</feature>
<comment type="subcellular location">
    <subcellularLocation>
        <location evidence="15">Membrane</location>
        <location evidence="15">Coated pit</location>
    </subcellularLocation>
    <subcellularLocation>
        <location evidence="1">Membrane</location>
        <topology evidence="1">Single-pass type I membrane protein</topology>
    </subcellularLocation>
</comment>
<dbReference type="PROSITE" id="PS01180">
    <property type="entry name" value="CUB"/>
    <property type="match status" value="1"/>
</dbReference>
<dbReference type="GO" id="GO:0005905">
    <property type="term" value="C:clathrin-coated pit"/>
    <property type="evidence" value="ECO:0007669"/>
    <property type="project" value="UniProtKB-KW"/>
</dbReference>
<feature type="disulfide bond" evidence="16">
    <location>
        <begin position="165"/>
        <end position="180"/>
    </location>
</feature>
<dbReference type="GO" id="GO:0005041">
    <property type="term" value="F:low-density lipoprotein particle receptor activity"/>
    <property type="evidence" value="ECO:0007669"/>
    <property type="project" value="TreeGrafter"/>
</dbReference>
<dbReference type="Pfam" id="PF00431">
    <property type="entry name" value="CUB"/>
    <property type="match status" value="1"/>
</dbReference>
<evidence type="ECO:0000313" key="20">
    <source>
        <dbReference type="Proteomes" id="UP000515159"/>
    </source>
</evidence>
<dbReference type="SMART" id="SM00042">
    <property type="entry name" value="CUB"/>
    <property type="match status" value="1"/>
</dbReference>
<dbReference type="AlphaFoldDB" id="A0A6P8PAH3"/>
<keyword evidence="20" id="KW-1185">Reference proteome</keyword>
<keyword evidence="13" id="KW-0168">Coated pit</keyword>
<feature type="disulfide bond" evidence="16">
    <location>
        <begin position="146"/>
        <end position="158"/>
    </location>
</feature>
<feature type="disulfide bond" evidence="16">
    <location>
        <begin position="153"/>
        <end position="171"/>
    </location>
</feature>
<name>A0A6P8PAH3_GEOSA</name>
<keyword evidence="12 21" id="KW-0675">Receptor</keyword>
<evidence type="ECO:0000256" key="1">
    <source>
        <dbReference type="ARBA" id="ARBA00004479"/>
    </source>
</evidence>
<dbReference type="PRINTS" id="PR00261">
    <property type="entry name" value="LDLRECEPTOR"/>
</dbReference>
<evidence type="ECO:0000256" key="13">
    <source>
        <dbReference type="ARBA" id="ARBA00023176"/>
    </source>
</evidence>
<feature type="chain" id="PRO_5027843430" evidence="18">
    <location>
        <begin position="26"/>
        <end position="734"/>
    </location>
</feature>
<keyword evidence="3" id="KW-0245">EGF-like domain</keyword>
<dbReference type="CDD" id="cd00041">
    <property type="entry name" value="CUB"/>
    <property type="match status" value="1"/>
</dbReference>
<dbReference type="PROSITE" id="PS50068">
    <property type="entry name" value="LDLRA_2"/>
    <property type="match status" value="4"/>
</dbReference>
<evidence type="ECO:0000256" key="10">
    <source>
        <dbReference type="ARBA" id="ARBA00023136"/>
    </source>
</evidence>
<evidence type="ECO:0000259" key="19">
    <source>
        <dbReference type="PROSITE" id="PS01180"/>
    </source>
</evidence>
<comment type="caution">
    <text evidence="16">Lacks conserved residue(s) required for the propagation of feature annotation.</text>
</comment>
<evidence type="ECO:0000256" key="9">
    <source>
        <dbReference type="ARBA" id="ARBA00022989"/>
    </source>
</evidence>
<dbReference type="InParanoid" id="A0A6P8PAH3"/>
<comment type="similarity">
    <text evidence="2">Belongs to the LDLR family.</text>
</comment>
<dbReference type="Gene3D" id="2.60.120.290">
    <property type="entry name" value="Spermadhesin, CUB domain"/>
    <property type="match status" value="2"/>
</dbReference>
<dbReference type="CDD" id="cd00112">
    <property type="entry name" value="LDLa"/>
    <property type="match status" value="2"/>
</dbReference>
<dbReference type="InterPro" id="IPR000859">
    <property type="entry name" value="CUB_dom"/>
</dbReference>
<keyword evidence="10" id="KW-0472">Membrane</keyword>
<dbReference type="OrthoDB" id="9990982at2759"/>
<evidence type="ECO:0000256" key="5">
    <source>
        <dbReference type="ARBA" id="ARBA00022692"/>
    </source>
</evidence>
<evidence type="ECO:0000256" key="2">
    <source>
        <dbReference type="ARBA" id="ARBA00009939"/>
    </source>
</evidence>
<evidence type="ECO:0000256" key="12">
    <source>
        <dbReference type="ARBA" id="ARBA00023170"/>
    </source>
</evidence>
<evidence type="ECO:0000256" key="17">
    <source>
        <dbReference type="SAM" id="MobiDB-lite"/>
    </source>
</evidence>
<evidence type="ECO:0000256" key="15">
    <source>
        <dbReference type="ARBA" id="ARBA00037878"/>
    </source>
</evidence>
<dbReference type="InterPro" id="IPR002172">
    <property type="entry name" value="LDrepeatLR_classA_rpt"/>
</dbReference>
<dbReference type="GO" id="GO:0006897">
    <property type="term" value="P:endocytosis"/>
    <property type="evidence" value="ECO:0007669"/>
    <property type="project" value="UniProtKB-KW"/>
</dbReference>
<evidence type="ECO:0000256" key="18">
    <source>
        <dbReference type="SAM" id="SignalP"/>
    </source>
</evidence>
<feature type="disulfide bond" evidence="16">
    <location>
        <begin position="371"/>
        <end position="386"/>
    </location>
</feature>
<evidence type="ECO:0000256" key="14">
    <source>
        <dbReference type="ARBA" id="ARBA00023180"/>
    </source>
</evidence>
<feature type="disulfide bond" evidence="16">
    <location>
        <begin position="329"/>
        <end position="344"/>
    </location>
</feature>
<dbReference type="InterPro" id="IPR036055">
    <property type="entry name" value="LDL_receptor-like_sf"/>
</dbReference>
<feature type="disulfide bond" evidence="16">
    <location>
        <begin position="408"/>
        <end position="423"/>
    </location>
</feature>
<evidence type="ECO:0000256" key="16">
    <source>
        <dbReference type="PROSITE-ProRule" id="PRU00124"/>
    </source>
</evidence>
<keyword evidence="5" id="KW-0812">Transmembrane</keyword>
<proteinExistence type="inferred from homology"/>
<evidence type="ECO:0000256" key="3">
    <source>
        <dbReference type="ARBA" id="ARBA00022536"/>
    </source>
</evidence>
<sequence length="734" mass="79795">MPLHATPCLLLPLLVLCGSSGSANTDFVLGEEACKRVPQVLTDTQGHIRSPLTVLGYRYGRRCTYTWIIQAMLEEMVSIRFDSFFIPCETEKLIIQAAERKPFTLCGMHSTGPKQLPGGNITLTYSLSPNPSTGFILSYLKHSFGCYSYQFQCWNGNCVPARWLCNGVDECRDGSDEAGCPPNTSAFPPPSPPACNRTLETFYGVFSSPGFSADLSALRSGYECWWFLNPHDSHRIVLQFVALELGYSDVLRVYDESPGGQLLRSLDFLSSGQQVTVESSGSRMAVFYHAGGGSSRGFNATYHIIGYCLPWDTPCRGGEDGCFTDAQRCDDVWDCETGEDEKGCGFCPSDHYPCGGVHSGGSSCYTLADRCNYQASCTDGADERRCRSCQPGNFHCEDERCIYETWVCDGQPDCVDGSDERNCGYQTPRKVVTAAVVGSLVCGLLLVVALGCTCKLYAIRTQEYSIFAPLSRADAEFMQRQAPPSYGQLIAQGAIPPVEDFPTENPNDNSVLGNLRSLLQILRQDQAQGIPHRRRHRNRHLRRFMRRLRRWGLLPATTTVVTVSSSAREGGNCDGDGSSGAGQDPRAASTESEGADNGEGATGGVESAGASEAPPLPQKVPLVSSRDRLLTSTNSNVMPRAEVASPVPSGNEFVPASFGSVLSGVVQSLRGRFFSHHQEWRGYGDAETLSQPLPGGEEEEDEVLLLPLAEGWAEMLPETSGTSVEGDDVMLLPC</sequence>